<reference evidence="5 6" key="1">
    <citation type="submission" date="2018-05" db="EMBL/GenBank/DDBJ databases">
        <title>Complete Genome Sequences of Extremely Thermoacidophilic, Metal-Mobilizing Type-Strain Members of the Archaeal Family Sulfolobaceae: Acidianus brierleyi DSM-1651T, Acidianus sulfidivorans DSM-18786T, Metallosphaera hakonensis DSM-7519T, and Metallosphaera prunae DSM-10039T.</title>
        <authorList>
            <person name="Counts J.A."/>
            <person name="Kelly R.M."/>
        </authorList>
    </citation>
    <scope>NUCLEOTIDE SEQUENCE [LARGE SCALE GENOMIC DNA]</scope>
    <source>
        <strain evidence="5 6">HO1-1</strain>
    </source>
</reference>
<dbReference type="Proteomes" id="UP000247586">
    <property type="component" value="Chromosome"/>
</dbReference>
<name>A0A2U9ITZ1_9CREN</name>
<dbReference type="PANTHER" id="PTHR19248">
    <property type="entry name" value="ATP-BINDING TRANSPORT PROTEIN-RELATED"/>
    <property type="match status" value="1"/>
</dbReference>
<keyword evidence="2" id="KW-0067">ATP-binding</keyword>
<dbReference type="InterPro" id="IPR007209">
    <property type="entry name" value="RNaseL-inhib-like_metal-bd_dom"/>
</dbReference>
<evidence type="ECO:0000259" key="4">
    <source>
        <dbReference type="PROSITE" id="PS51379"/>
    </source>
</evidence>
<dbReference type="EMBL" id="CP029287">
    <property type="protein sequence ID" value="AWR99445.1"/>
    <property type="molecule type" value="Genomic_DNA"/>
</dbReference>
<dbReference type="NCBIfam" id="NF009945">
    <property type="entry name" value="PRK13409.1"/>
    <property type="match status" value="1"/>
</dbReference>
<evidence type="ECO:0000259" key="3">
    <source>
        <dbReference type="PROSITE" id="PS50893"/>
    </source>
</evidence>
<organism evidence="5 6">
    <name type="scientific">Metallosphaera hakonensis JCM 8857 = DSM 7519</name>
    <dbReference type="NCBI Taxonomy" id="1293036"/>
    <lineage>
        <taxon>Archaea</taxon>
        <taxon>Thermoproteota</taxon>
        <taxon>Thermoprotei</taxon>
        <taxon>Sulfolobales</taxon>
        <taxon>Sulfolobaceae</taxon>
        <taxon>Metallosphaera</taxon>
    </lineage>
</organism>
<dbReference type="SUPFAM" id="SSF54862">
    <property type="entry name" value="4Fe-4S ferredoxins"/>
    <property type="match status" value="1"/>
</dbReference>
<feature type="domain" description="4Fe-4S ferredoxin-type" evidence="4">
    <location>
        <begin position="42"/>
        <end position="71"/>
    </location>
</feature>
<dbReference type="PROSITE" id="PS50893">
    <property type="entry name" value="ABC_TRANSPORTER_2"/>
    <property type="match status" value="2"/>
</dbReference>
<dbReference type="PROSITE" id="PS00198">
    <property type="entry name" value="4FE4S_FER_1"/>
    <property type="match status" value="1"/>
</dbReference>
<evidence type="ECO:0000256" key="2">
    <source>
        <dbReference type="ARBA" id="ARBA00022840"/>
    </source>
</evidence>
<protein>
    <submittedName>
        <fullName evidence="5">Ribosome biogenesis/translation initiation ATPase RLI</fullName>
    </submittedName>
</protein>
<dbReference type="Gene3D" id="3.40.50.300">
    <property type="entry name" value="P-loop containing nucleotide triphosphate hydrolases"/>
    <property type="match status" value="2"/>
</dbReference>
<dbReference type="InterPro" id="IPR003439">
    <property type="entry name" value="ABC_transporter-like_ATP-bd"/>
</dbReference>
<dbReference type="STRING" id="1293036.GCA_001315825_00427"/>
<keyword evidence="6" id="KW-1185">Reference proteome</keyword>
<dbReference type="AlphaFoldDB" id="A0A2U9ITZ1"/>
<dbReference type="OrthoDB" id="30658at2157"/>
<dbReference type="GeneID" id="36835031"/>
<reference evidence="6" key="3">
    <citation type="submission" date="2020-03" db="EMBL/GenBank/DDBJ databases">
        <title>Sequencing and Assembly of Multiple Reported Metal-Biooxidizing Members of the Extremely Thermoacidophilic Archaeal Family Sulfolobaceae.</title>
        <authorList>
            <person name="Counts J.A."/>
            <person name="Kelly R.M."/>
        </authorList>
    </citation>
    <scope>NUCLEOTIDE SEQUENCE [LARGE SCALE GENOMIC DNA]</scope>
    <source>
        <strain evidence="6">HO1-1</strain>
    </source>
</reference>
<dbReference type="FunFam" id="3.40.50.300:FF:001546">
    <property type="entry name" value="RNase L inhibitor homolog"/>
    <property type="match status" value="1"/>
</dbReference>
<sequence length="600" mass="67566">MRVAVINYDSCKPDKCSIECVRFCPINRSGSKAIEIDQSKLGKPVIYEETCIGCNICVKKCPFEAISIVNVPDNLSKEVIHRYGTNGFELFGLPILKQGYVIGLLGKNGAGKTTILKILSGEIIPNFGDVEKQPSIETALQRFRGKEIFSYLNDLYNKKLKVVHKIQYIEYAARLLRGEVSQLLKRVDERGKLDEIKELLYMHSIWNKEISTLSGGELQKTLIAATLSREANVYAIDEPSSYLDIRERINVAKGIRELTKNKYVITVDHDLIVLDYIADFVSIVYGESGVYGKVSKTYSTRVGINNFLNGYLPAENMRIMDHKIQFYLKDITDLDLSRNTSEKIKWTSLSKTLDGFSLMTEQGSAREGEIIGIVGPNGIGKTTFIRILVGEILPDNGSIIPSGLSLSYKPQRIVPEYDGTVKEYLESVSKDVLSTSSWFYTEVTRRLKLHRLLDSNVADLSGGELQKMYIAGALAKEAHIYLLDEPSSYLDVEERYIVAKAIKRITRERKSVTFLVDHDLAIHDYIADRLMVFSGTPGKSGKASEPLSLSKGMNNFLKEIGLTFRRDAETGRPRANKIGSYLDRIQRDRNEYYSMETVAD</sequence>
<dbReference type="PRINTS" id="PR01868">
    <property type="entry name" value="ABCEFAMILY"/>
</dbReference>
<dbReference type="InterPro" id="IPR027417">
    <property type="entry name" value="P-loop_NTPase"/>
</dbReference>
<feature type="domain" description="ABC transporter" evidence="3">
    <location>
        <begin position="66"/>
        <end position="310"/>
    </location>
</feature>
<dbReference type="InterPro" id="IPR017896">
    <property type="entry name" value="4Fe4S_Fe-S-bd"/>
</dbReference>
<dbReference type="InterPro" id="IPR017900">
    <property type="entry name" value="4Fe4S_Fe_S_CS"/>
</dbReference>
<feature type="domain" description="ABC transporter" evidence="3">
    <location>
        <begin position="331"/>
        <end position="560"/>
    </location>
</feature>
<dbReference type="RefSeq" id="WP_110369191.1">
    <property type="nucleotide sequence ID" value="NZ_CP029287.2"/>
</dbReference>
<dbReference type="PROSITE" id="PS51379">
    <property type="entry name" value="4FE4S_FER_2"/>
    <property type="match status" value="1"/>
</dbReference>
<reference evidence="6" key="2">
    <citation type="submission" date="2020-03" db="EMBL/GenBank/DDBJ databases">
        <title>Complete Genome Sequences of Extremely Thermoacidophilic, Metal-Mobilizing Type-Strain Members of the Archaeal Family Sulfolobaceae: Acidianus brierleyi DSM-1651T, Acidianus sulfidivorans DSM-18786T, Metallosphaera hakonensis DSM-7519T, and Metallosphaera prunae DSM-10039T.</title>
        <authorList>
            <person name="Counts J.A."/>
            <person name="Kelly R.M."/>
        </authorList>
    </citation>
    <scope>NUCLEOTIDE SEQUENCE [LARGE SCALE GENOMIC DNA]</scope>
    <source>
        <strain evidence="6">HO1-1</strain>
    </source>
</reference>
<dbReference type="InterPro" id="IPR003593">
    <property type="entry name" value="AAA+_ATPase"/>
</dbReference>
<dbReference type="Pfam" id="PF00037">
    <property type="entry name" value="Fer4"/>
    <property type="match status" value="1"/>
</dbReference>
<evidence type="ECO:0000313" key="6">
    <source>
        <dbReference type="Proteomes" id="UP000247586"/>
    </source>
</evidence>
<gene>
    <name evidence="5" type="ORF">DFR87_06775</name>
</gene>
<dbReference type="SMART" id="SM00382">
    <property type="entry name" value="AAA"/>
    <property type="match status" value="2"/>
</dbReference>
<proteinExistence type="predicted"/>
<dbReference type="Pfam" id="PF04068">
    <property type="entry name" value="Fer4_RLI"/>
    <property type="match status" value="1"/>
</dbReference>
<dbReference type="KEGG" id="mhk:DFR87_06775"/>
<dbReference type="GO" id="GO:0005524">
    <property type="term" value="F:ATP binding"/>
    <property type="evidence" value="ECO:0007669"/>
    <property type="project" value="UniProtKB-KW"/>
</dbReference>
<dbReference type="GO" id="GO:0016491">
    <property type="term" value="F:oxidoreductase activity"/>
    <property type="evidence" value="ECO:0007669"/>
    <property type="project" value="UniProtKB-ARBA"/>
</dbReference>
<accession>A0A2U9ITZ1</accession>
<dbReference type="Pfam" id="PF00005">
    <property type="entry name" value="ABC_tran"/>
    <property type="match status" value="2"/>
</dbReference>
<keyword evidence="1" id="KW-0547">Nucleotide-binding</keyword>
<evidence type="ECO:0000256" key="1">
    <source>
        <dbReference type="ARBA" id="ARBA00022741"/>
    </source>
</evidence>
<dbReference type="SUPFAM" id="SSF52540">
    <property type="entry name" value="P-loop containing nucleoside triphosphate hydrolases"/>
    <property type="match status" value="2"/>
</dbReference>
<evidence type="ECO:0000313" key="5">
    <source>
        <dbReference type="EMBL" id="AWR99445.1"/>
    </source>
</evidence>
<dbReference type="InterPro" id="IPR013283">
    <property type="entry name" value="RLI1"/>
</dbReference>
<dbReference type="GO" id="GO:0016887">
    <property type="term" value="F:ATP hydrolysis activity"/>
    <property type="evidence" value="ECO:0007669"/>
    <property type="project" value="InterPro"/>
</dbReference>